<evidence type="ECO:0000313" key="1">
    <source>
        <dbReference type="EMBL" id="EGR28316.1"/>
    </source>
</evidence>
<reference evidence="1 2" key="1">
    <citation type="submission" date="2011-07" db="EMBL/GenBank/DDBJ databases">
        <authorList>
            <person name="Coyne R."/>
            <person name="Brami D."/>
            <person name="Johnson J."/>
            <person name="Hostetler J."/>
            <person name="Hannick L."/>
            <person name="Clark T."/>
            <person name="Cassidy-Hanley D."/>
            <person name="Inman J."/>
        </authorList>
    </citation>
    <scope>NUCLEOTIDE SEQUENCE [LARGE SCALE GENOMIC DNA]</scope>
    <source>
        <strain evidence="1 2">G5</strain>
    </source>
</reference>
<name>G0R2J0_ICHMU</name>
<dbReference type="STRING" id="857967.G0R2J0"/>
<protein>
    <submittedName>
        <fullName evidence="1">Uncharacterized protein</fullName>
    </submittedName>
</protein>
<dbReference type="InParanoid" id="G0R2J0"/>
<organism evidence="1 2">
    <name type="scientific">Ichthyophthirius multifiliis</name>
    <name type="common">White spot disease agent</name>
    <name type="synonym">Ich</name>
    <dbReference type="NCBI Taxonomy" id="5932"/>
    <lineage>
        <taxon>Eukaryota</taxon>
        <taxon>Sar</taxon>
        <taxon>Alveolata</taxon>
        <taxon>Ciliophora</taxon>
        <taxon>Intramacronucleata</taxon>
        <taxon>Oligohymenophorea</taxon>
        <taxon>Hymenostomatida</taxon>
        <taxon>Ophryoglenina</taxon>
        <taxon>Ichthyophthirius</taxon>
    </lineage>
</organism>
<dbReference type="InterPro" id="IPR027408">
    <property type="entry name" value="PNPase/RNase_PH_dom_sf"/>
</dbReference>
<dbReference type="GeneID" id="14904395"/>
<gene>
    <name evidence="1" type="ORF">IMG5_178640</name>
</gene>
<dbReference type="RefSeq" id="XP_004027661.1">
    <property type="nucleotide sequence ID" value="XM_004027612.1"/>
</dbReference>
<sequence length="75" mass="8786">MFSKRSSLTPFSGTDRRKVSKFDKWQSKKCYFNAITLALIDSGIPIKDFMISQTVAYLNNDFLIEKQLLEIYQKK</sequence>
<dbReference type="Proteomes" id="UP000008983">
    <property type="component" value="Unassembled WGS sequence"/>
</dbReference>
<dbReference type="AlphaFoldDB" id="G0R2J0"/>
<keyword evidence="2" id="KW-1185">Reference proteome</keyword>
<dbReference type="OrthoDB" id="27298at2759"/>
<evidence type="ECO:0000313" key="2">
    <source>
        <dbReference type="Proteomes" id="UP000008983"/>
    </source>
</evidence>
<dbReference type="EMBL" id="GL984265">
    <property type="protein sequence ID" value="EGR28316.1"/>
    <property type="molecule type" value="Genomic_DNA"/>
</dbReference>
<dbReference type="Gene3D" id="3.30.230.70">
    <property type="entry name" value="GHMP Kinase, N-terminal domain"/>
    <property type="match status" value="1"/>
</dbReference>
<accession>G0R2J0</accession>
<proteinExistence type="predicted"/>